<organism evidence="2 3">
    <name type="scientific">Enterococcus aquimarinus</name>
    <dbReference type="NCBI Taxonomy" id="328396"/>
    <lineage>
        <taxon>Bacteria</taxon>
        <taxon>Bacillati</taxon>
        <taxon>Bacillota</taxon>
        <taxon>Bacilli</taxon>
        <taxon>Lactobacillales</taxon>
        <taxon>Enterococcaceae</taxon>
        <taxon>Enterococcus</taxon>
    </lineage>
</organism>
<dbReference type="Gene3D" id="1.10.260.40">
    <property type="entry name" value="lambda repressor-like DNA-binding domains"/>
    <property type="match status" value="1"/>
</dbReference>
<sequence length="186" mass="21642">MNRLKQLREEQKLSLTDLQNSIIERFGVKISRASLSNYERGEQTPKTDTWELLAEFFQVTPAYLMGLSPLREATDFFPVDRSTLTAQNQEILIQINDIFERLIHENNGWPAIQVANIFENISKILDIAYLVDENYSPLDVLNSFSDLIKGISLGEYSELKDIESYLKERNNIFQKLDNLFLNYLKN</sequence>
<gene>
    <name evidence="2" type="ORF">K8V42_02710</name>
</gene>
<dbReference type="PROSITE" id="PS50943">
    <property type="entry name" value="HTH_CROC1"/>
    <property type="match status" value="1"/>
</dbReference>
<dbReference type="EMBL" id="JAJJVO010000043">
    <property type="protein sequence ID" value="MCC9273183.1"/>
    <property type="molecule type" value="Genomic_DNA"/>
</dbReference>
<dbReference type="GO" id="GO:0003677">
    <property type="term" value="F:DNA binding"/>
    <property type="evidence" value="ECO:0007669"/>
    <property type="project" value="InterPro"/>
</dbReference>
<reference evidence="2" key="2">
    <citation type="submission" date="2021-11" db="EMBL/GenBank/DDBJ databases">
        <authorList>
            <person name="Gilroy R."/>
        </authorList>
    </citation>
    <scope>NUCLEOTIDE SEQUENCE</scope>
    <source>
        <strain evidence="2">150</strain>
    </source>
</reference>
<accession>A0A9E3ZT83</accession>
<dbReference type="InterPro" id="IPR001387">
    <property type="entry name" value="Cro/C1-type_HTH"/>
</dbReference>
<evidence type="ECO:0000259" key="1">
    <source>
        <dbReference type="PROSITE" id="PS50943"/>
    </source>
</evidence>
<dbReference type="CDD" id="cd00093">
    <property type="entry name" value="HTH_XRE"/>
    <property type="match status" value="1"/>
</dbReference>
<dbReference type="InterPro" id="IPR010982">
    <property type="entry name" value="Lambda_DNA-bd_dom_sf"/>
</dbReference>
<evidence type="ECO:0000313" key="3">
    <source>
        <dbReference type="Proteomes" id="UP000813384"/>
    </source>
</evidence>
<dbReference type="AlphaFoldDB" id="A0A9E3ZT83"/>
<dbReference type="Proteomes" id="UP000813384">
    <property type="component" value="Unassembled WGS sequence"/>
</dbReference>
<comment type="caution">
    <text evidence="2">The sequence shown here is derived from an EMBL/GenBank/DDBJ whole genome shotgun (WGS) entry which is preliminary data.</text>
</comment>
<name>A0A9E3ZT83_9ENTE</name>
<evidence type="ECO:0000313" key="2">
    <source>
        <dbReference type="EMBL" id="MCC9273183.1"/>
    </source>
</evidence>
<dbReference type="SMART" id="SM00530">
    <property type="entry name" value="HTH_XRE"/>
    <property type="match status" value="1"/>
</dbReference>
<proteinExistence type="predicted"/>
<dbReference type="SUPFAM" id="SSF47413">
    <property type="entry name" value="lambda repressor-like DNA-binding domains"/>
    <property type="match status" value="1"/>
</dbReference>
<protein>
    <submittedName>
        <fullName evidence="2">Helix-turn-helix domain-containing protein</fullName>
    </submittedName>
</protein>
<feature type="domain" description="HTH cro/C1-type" evidence="1">
    <location>
        <begin position="4"/>
        <end position="64"/>
    </location>
</feature>
<dbReference type="Pfam" id="PF01381">
    <property type="entry name" value="HTH_3"/>
    <property type="match status" value="1"/>
</dbReference>
<reference evidence="2" key="1">
    <citation type="journal article" date="2021" name="PeerJ">
        <title>Extensive microbial diversity within the chicken gut microbiome revealed by metagenomics and culture.</title>
        <authorList>
            <person name="Gilroy R."/>
            <person name="Ravi A."/>
            <person name="Getino M."/>
            <person name="Pursley I."/>
            <person name="Horton D.L."/>
            <person name="Alikhan N.F."/>
            <person name="Baker D."/>
            <person name="Gharbi K."/>
            <person name="Hall N."/>
            <person name="Watson M."/>
            <person name="Adriaenssens E.M."/>
            <person name="Foster-Nyarko E."/>
            <person name="Jarju S."/>
            <person name="Secka A."/>
            <person name="Antonio M."/>
            <person name="Oren A."/>
            <person name="Chaudhuri R.R."/>
            <person name="La Ragione R."/>
            <person name="Hildebrand F."/>
            <person name="Pallen M.J."/>
        </authorList>
    </citation>
    <scope>NUCLEOTIDE SEQUENCE</scope>
    <source>
        <strain evidence="2">150</strain>
    </source>
</reference>